<dbReference type="EMBL" id="PDUD01000042">
    <property type="protein sequence ID" value="PHN02323.1"/>
    <property type="molecule type" value="Genomic_DNA"/>
</dbReference>
<comment type="caution">
    <text evidence="1">The sequence shown here is derived from an EMBL/GenBank/DDBJ whole genome shotgun (WGS) entry which is preliminary data.</text>
</comment>
<sequence length="101" mass="12131">MSDYRKTLMDCFEAHLQQEYLAYCQRHQVQTSISGMITFIVDRELIPDSHIRRFAILKEFRPIFEKNDRHKTITVEALADRFNLSERTVWSILRKAELEKL</sequence>
<name>A0A2D0N3I2_FLAN2</name>
<organism evidence="1 2">
    <name type="scientific">Flavilitoribacter nigricans (strain ATCC 23147 / DSM 23189 / NBRC 102662 / NCIMB 1420 / SS-2)</name>
    <name type="common">Lewinella nigricans</name>
    <dbReference type="NCBI Taxonomy" id="1122177"/>
    <lineage>
        <taxon>Bacteria</taxon>
        <taxon>Pseudomonadati</taxon>
        <taxon>Bacteroidota</taxon>
        <taxon>Saprospiria</taxon>
        <taxon>Saprospirales</taxon>
        <taxon>Lewinellaceae</taxon>
        <taxon>Flavilitoribacter</taxon>
    </lineage>
</organism>
<dbReference type="RefSeq" id="WP_099154351.1">
    <property type="nucleotide sequence ID" value="NZ_PDUD01000042.1"/>
</dbReference>
<evidence type="ECO:0000313" key="2">
    <source>
        <dbReference type="Proteomes" id="UP000223913"/>
    </source>
</evidence>
<dbReference type="AlphaFoldDB" id="A0A2D0N3I2"/>
<gene>
    <name evidence="1" type="ORF">CRP01_33035</name>
</gene>
<protein>
    <submittedName>
        <fullName evidence="1">Uncharacterized protein</fullName>
    </submittedName>
</protein>
<keyword evidence="2" id="KW-1185">Reference proteome</keyword>
<reference evidence="1 2" key="1">
    <citation type="submission" date="2017-10" db="EMBL/GenBank/DDBJ databases">
        <title>The draft genome sequence of Lewinella nigricans NBRC 102662.</title>
        <authorList>
            <person name="Wang K."/>
        </authorList>
    </citation>
    <scope>NUCLEOTIDE SEQUENCE [LARGE SCALE GENOMIC DNA]</scope>
    <source>
        <strain evidence="1 2">NBRC 102662</strain>
    </source>
</reference>
<dbReference type="Proteomes" id="UP000223913">
    <property type="component" value="Unassembled WGS sequence"/>
</dbReference>
<dbReference type="OrthoDB" id="3239954at2"/>
<proteinExistence type="predicted"/>
<accession>A0A2D0N3I2</accession>
<evidence type="ECO:0000313" key="1">
    <source>
        <dbReference type="EMBL" id="PHN02323.1"/>
    </source>
</evidence>